<keyword evidence="2" id="KW-0143">Chaperone</keyword>
<proteinExistence type="inferred from homology"/>
<dbReference type="InterPro" id="IPR002423">
    <property type="entry name" value="Cpn60/GroEL/TCP-1"/>
</dbReference>
<dbReference type="Gene3D" id="1.10.560.10">
    <property type="entry name" value="GroEL-like equatorial domain"/>
    <property type="match status" value="1"/>
</dbReference>
<sequence length="523" mass="56507">MQYNNPSEIVKDLTFGDRANKKIMSGVNKLTNAVKSTLGASGKCVIYEDALGRPVITKDGVTVAESVVLFDPVENIGATLIKEAAANTVREAGDGTTTATVLAHAILSEINEHRNEEQIRSIKAGIEECAEEIMVYLNDASIPVADQMLQQVAYISCNNDKELGAKIGEAFSKVGQDGVVLMEESDTNETYVDFVEGTQFDSGLKSPHLVTNKDKGIAELDNPLVLIVTSQIPNIRRIQSILEFAIKNNRSLLIVADMDQQPYQTLLANKVKGNIKINIVDPPGFGPTKQDTIEDLALLTGAKIINEQLGDDLDLIDPSVLGTAIKSVTNNKSTVLQVDVDPELLKERIEDVRKKISEETNGFFKGKLEQRLSMLSGSVGVIHVGADSQVELKEKKDRVEDAIYAVQAALKEGIVAGGGATLYVASQKIKAKTLGHRILLTAIRAPFETIMDNAGISHREHHIMEQGMGVDATTGEMVNMIEKGIIDPVLVTKTALKNAVSVATTITSADCIISNMRMDNASN</sequence>
<dbReference type="PRINTS" id="PR00298">
    <property type="entry name" value="CHAPERONIN60"/>
</dbReference>
<dbReference type="Pfam" id="PF00118">
    <property type="entry name" value="Cpn60_TCP1"/>
    <property type="match status" value="1"/>
</dbReference>
<dbReference type="Gene3D" id="3.50.7.10">
    <property type="entry name" value="GroEL"/>
    <property type="match status" value="1"/>
</dbReference>
<accession>A0A240F743</accession>
<name>A0A240F743_9VIRU</name>
<dbReference type="InterPro" id="IPR001844">
    <property type="entry name" value="Cpn60/GroEL"/>
</dbReference>
<dbReference type="NCBIfam" id="NF000592">
    <property type="entry name" value="PRK00013.1"/>
    <property type="match status" value="1"/>
</dbReference>
<dbReference type="NCBIfam" id="NF009487">
    <property type="entry name" value="PRK12849.1"/>
    <property type="match status" value="1"/>
</dbReference>
<protein>
    <submittedName>
        <fullName evidence="3">Chaperonin GroEL</fullName>
    </submittedName>
</protein>
<gene>
    <name evidence="3" type="primary">GroEL</name>
</gene>
<dbReference type="SUPFAM" id="SSF52029">
    <property type="entry name" value="GroEL apical domain-like"/>
    <property type="match status" value="1"/>
</dbReference>
<dbReference type="InterPro" id="IPR027413">
    <property type="entry name" value="GROEL-like_equatorial_sf"/>
</dbReference>
<evidence type="ECO:0000256" key="1">
    <source>
        <dbReference type="ARBA" id="ARBA00006607"/>
    </source>
</evidence>
<dbReference type="GO" id="GO:0005524">
    <property type="term" value="F:ATP binding"/>
    <property type="evidence" value="ECO:0007669"/>
    <property type="project" value="InterPro"/>
</dbReference>
<dbReference type="SUPFAM" id="SSF48592">
    <property type="entry name" value="GroEL equatorial domain-like"/>
    <property type="match status" value="1"/>
</dbReference>
<dbReference type="InterPro" id="IPR027410">
    <property type="entry name" value="TCP-1-like_intermed_sf"/>
</dbReference>
<dbReference type="EMBL" id="KU595441">
    <property type="protein sequence ID" value="AQM32607.1"/>
    <property type="molecule type" value="Genomic_DNA"/>
</dbReference>
<dbReference type="GO" id="GO:0042026">
    <property type="term" value="P:protein refolding"/>
    <property type="evidence" value="ECO:0007669"/>
    <property type="project" value="InterPro"/>
</dbReference>
<dbReference type="GO" id="GO:0140662">
    <property type="term" value="F:ATP-dependent protein folding chaperone"/>
    <property type="evidence" value="ECO:0007669"/>
    <property type="project" value="InterPro"/>
</dbReference>
<dbReference type="PANTHER" id="PTHR45633">
    <property type="entry name" value="60 KDA HEAT SHOCK PROTEIN, MITOCHONDRIAL"/>
    <property type="match status" value="1"/>
</dbReference>
<comment type="similarity">
    <text evidence="1">Belongs to the chaperonin (HSP60) family.</text>
</comment>
<dbReference type="SUPFAM" id="SSF54849">
    <property type="entry name" value="GroEL-intermediate domain like"/>
    <property type="match status" value="1"/>
</dbReference>
<reference evidence="3" key="1">
    <citation type="journal article" date="2017" name="ISME J.">
        <title>Novel chaperonins are prevalent in the virioplankton and demonstrate links to viral biology and ecology.</title>
        <authorList>
            <person name="Marine R.L."/>
            <person name="Nasko D.J."/>
            <person name="Wray J."/>
            <person name="Polson S.W."/>
            <person name="Wommack K.E."/>
        </authorList>
    </citation>
    <scope>NUCLEOTIDE SEQUENCE</scope>
</reference>
<evidence type="ECO:0000313" key="3">
    <source>
        <dbReference type="EMBL" id="AQM32607.1"/>
    </source>
</evidence>
<organism evidence="3">
    <name type="scientific">uncultured virus</name>
    <dbReference type="NCBI Taxonomy" id="340016"/>
    <lineage>
        <taxon>Viruses</taxon>
        <taxon>environmental samples</taxon>
    </lineage>
</organism>
<dbReference type="Gene3D" id="3.30.260.10">
    <property type="entry name" value="TCP-1-like chaperonin intermediate domain"/>
    <property type="match status" value="1"/>
</dbReference>
<dbReference type="InterPro" id="IPR027409">
    <property type="entry name" value="GroEL-like_apical_dom_sf"/>
</dbReference>
<dbReference type="FunFam" id="3.50.7.10:FF:000001">
    <property type="entry name" value="60 kDa chaperonin"/>
    <property type="match status" value="1"/>
</dbReference>
<evidence type="ECO:0000256" key="2">
    <source>
        <dbReference type="ARBA" id="ARBA00023186"/>
    </source>
</evidence>